<dbReference type="EMBL" id="QGTR01000002">
    <property type="protein sequence ID" value="PWW02096.1"/>
    <property type="molecule type" value="Genomic_DNA"/>
</dbReference>
<feature type="compositionally biased region" description="Polar residues" evidence="1">
    <location>
        <begin position="75"/>
        <end position="85"/>
    </location>
</feature>
<dbReference type="Proteomes" id="UP000246352">
    <property type="component" value="Unassembled WGS sequence"/>
</dbReference>
<comment type="caution">
    <text evidence="2">The sequence shown here is derived from an EMBL/GenBank/DDBJ whole genome shotgun (WGS) entry which is preliminary data.</text>
</comment>
<organism evidence="2 3">
    <name type="scientific">Hoeflea marina</name>
    <dbReference type="NCBI Taxonomy" id="274592"/>
    <lineage>
        <taxon>Bacteria</taxon>
        <taxon>Pseudomonadati</taxon>
        <taxon>Pseudomonadota</taxon>
        <taxon>Alphaproteobacteria</taxon>
        <taxon>Hyphomicrobiales</taxon>
        <taxon>Rhizobiaceae</taxon>
        <taxon>Hoeflea</taxon>
    </lineage>
</organism>
<keyword evidence="3" id="KW-1185">Reference proteome</keyword>
<sequence length="85" mass="9757">MRARMRRVIVPRLEIMPTDAVSLDFLAKQAKLNLDELRVVRKEIAEMMRLISANYELTRRVARRQGELRAPIAGNGNSTRPELSP</sequence>
<protein>
    <submittedName>
        <fullName evidence="2">Uncharacterized protein</fullName>
    </submittedName>
</protein>
<evidence type="ECO:0000313" key="3">
    <source>
        <dbReference type="Proteomes" id="UP000246352"/>
    </source>
</evidence>
<evidence type="ECO:0000313" key="2">
    <source>
        <dbReference type="EMBL" id="PWW02096.1"/>
    </source>
</evidence>
<name>A0A317PMW5_9HYPH</name>
<feature type="region of interest" description="Disordered" evidence="1">
    <location>
        <begin position="66"/>
        <end position="85"/>
    </location>
</feature>
<gene>
    <name evidence="2" type="ORF">DFR52_102764</name>
</gene>
<evidence type="ECO:0000256" key="1">
    <source>
        <dbReference type="SAM" id="MobiDB-lite"/>
    </source>
</evidence>
<proteinExistence type="predicted"/>
<dbReference type="AlphaFoldDB" id="A0A317PMW5"/>
<reference evidence="2 3" key="1">
    <citation type="submission" date="2018-05" db="EMBL/GenBank/DDBJ databases">
        <title>Genomic Encyclopedia of Type Strains, Phase IV (KMG-IV): sequencing the most valuable type-strain genomes for metagenomic binning, comparative biology and taxonomic classification.</title>
        <authorList>
            <person name="Goeker M."/>
        </authorList>
    </citation>
    <scope>NUCLEOTIDE SEQUENCE [LARGE SCALE GENOMIC DNA]</scope>
    <source>
        <strain evidence="2 3">DSM 16791</strain>
    </source>
</reference>
<accession>A0A317PMW5</accession>